<dbReference type="Proteomes" id="UP000295530">
    <property type="component" value="Unassembled WGS sequence"/>
</dbReference>
<evidence type="ECO:0000313" key="2">
    <source>
        <dbReference type="Proteomes" id="UP000295530"/>
    </source>
</evidence>
<gene>
    <name evidence="1" type="ORF">EC847_105149</name>
</gene>
<keyword evidence="2" id="KW-1185">Reference proteome</keyword>
<dbReference type="AlphaFoldDB" id="A0A4R6EKP2"/>
<dbReference type="EMBL" id="SNVX01000005">
    <property type="protein sequence ID" value="TDN58519.1"/>
    <property type="molecule type" value="Genomic_DNA"/>
</dbReference>
<organism evidence="1 2">
    <name type="scientific">Scandinavium goeteborgense</name>
    <dbReference type="NCBI Taxonomy" id="1851514"/>
    <lineage>
        <taxon>Bacteria</taxon>
        <taxon>Pseudomonadati</taxon>
        <taxon>Pseudomonadota</taxon>
        <taxon>Gammaproteobacteria</taxon>
        <taxon>Enterobacterales</taxon>
        <taxon>Enterobacteriaceae</taxon>
        <taxon>Scandinavium</taxon>
    </lineage>
</organism>
<evidence type="ECO:0000313" key="1">
    <source>
        <dbReference type="EMBL" id="TDN58519.1"/>
    </source>
</evidence>
<accession>A0A4R6EKP2</accession>
<name>A0A4R6EKP2_SCAGO</name>
<comment type="caution">
    <text evidence="1">The sequence shown here is derived from an EMBL/GenBank/DDBJ whole genome shotgun (WGS) entry which is preliminary data.</text>
</comment>
<reference evidence="1 2" key="1">
    <citation type="submission" date="2019-03" db="EMBL/GenBank/DDBJ databases">
        <title>Genomic analyses of the natural microbiome of Caenorhabditis elegans.</title>
        <authorList>
            <person name="Samuel B."/>
        </authorList>
    </citation>
    <scope>NUCLEOTIDE SEQUENCE [LARGE SCALE GENOMIC DNA]</scope>
    <source>
        <strain evidence="1 2">BIGb0156</strain>
    </source>
</reference>
<proteinExistence type="predicted"/>
<sequence length="35" mass="4309">MSAVYYLLTFREESGHLFVRIFSLFIKDFLIYEFI</sequence>
<protein>
    <submittedName>
        <fullName evidence="1">Uncharacterized protein</fullName>
    </submittedName>
</protein>